<gene>
    <name evidence="1" type="ORF">B0I35DRAFT_515201</name>
</gene>
<accession>A0A8K0SJN4</accession>
<sequence length="202" mass="24040">MYDFNLRPLRTAADVQAQMPTIRSAQELRAYYEGRDVEARHLILHGECLEDVAEALTYYYLFRPDIVRVDTSTRPDPTHRNEARKLTEVCKWMTGERSYVNQKSLRYFLQDGFMHLYHVIQADRDEITAARRPDDDMQTHDEGFGETTVLDGWRRFVDNLARMTNLELQGSEDCVMYKYWYYRADSNHYEACQHLEPPIRNR</sequence>
<dbReference type="EMBL" id="JAGPNK010000013">
    <property type="protein sequence ID" value="KAH7309807.1"/>
    <property type="molecule type" value="Genomic_DNA"/>
</dbReference>
<proteinExistence type="predicted"/>
<dbReference type="Proteomes" id="UP000813444">
    <property type="component" value="Unassembled WGS sequence"/>
</dbReference>
<dbReference type="AlphaFoldDB" id="A0A8K0SJN4"/>
<organism evidence="1 2">
    <name type="scientific">Stachybotrys elegans</name>
    <dbReference type="NCBI Taxonomy" id="80388"/>
    <lineage>
        <taxon>Eukaryota</taxon>
        <taxon>Fungi</taxon>
        <taxon>Dikarya</taxon>
        <taxon>Ascomycota</taxon>
        <taxon>Pezizomycotina</taxon>
        <taxon>Sordariomycetes</taxon>
        <taxon>Hypocreomycetidae</taxon>
        <taxon>Hypocreales</taxon>
        <taxon>Stachybotryaceae</taxon>
        <taxon>Stachybotrys</taxon>
    </lineage>
</organism>
<comment type="caution">
    <text evidence="1">The sequence shown here is derived from an EMBL/GenBank/DDBJ whole genome shotgun (WGS) entry which is preliminary data.</text>
</comment>
<evidence type="ECO:0000313" key="1">
    <source>
        <dbReference type="EMBL" id="KAH7309807.1"/>
    </source>
</evidence>
<protein>
    <submittedName>
        <fullName evidence="1">Uncharacterized protein</fullName>
    </submittedName>
</protein>
<reference evidence="1" key="1">
    <citation type="journal article" date="2021" name="Nat. Commun.">
        <title>Genetic determinants of endophytism in the Arabidopsis root mycobiome.</title>
        <authorList>
            <person name="Mesny F."/>
            <person name="Miyauchi S."/>
            <person name="Thiergart T."/>
            <person name="Pickel B."/>
            <person name="Atanasova L."/>
            <person name="Karlsson M."/>
            <person name="Huettel B."/>
            <person name="Barry K.W."/>
            <person name="Haridas S."/>
            <person name="Chen C."/>
            <person name="Bauer D."/>
            <person name="Andreopoulos W."/>
            <person name="Pangilinan J."/>
            <person name="LaButti K."/>
            <person name="Riley R."/>
            <person name="Lipzen A."/>
            <person name="Clum A."/>
            <person name="Drula E."/>
            <person name="Henrissat B."/>
            <person name="Kohler A."/>
            <person name="Grigoriev I.V."/>
            <person name="Martin F.M."/>
            <person name="Hacquard S."/>
        </authorList>
    </citation>
    <scope>NUCLEOTIDE SEQUENCE</scope>
    <source>
        <strain evidence="1">MPI-CAGE-CH-0235</strain>
    </source>
</reference>
<keyword evidence="2" id="KW-1185">Reference proteome</keyword>
<name>A0A8K0SJN4_9HYPO</name>
<evidence type="ECO:0000313" key="2">
    <source>
        <dbReference type="Proteomes" id="UP000813444"/>
    </source>
</evidence>